<evidence type="ECO:0000313" key="2">
    <source>
        <dbReference type="Proteomes" id="UP000189670"/>
    </source>
</evidence>
<accession>A0A1V1P0Q0</accession>
<feature type="non-terminal residue" evidence="1">
    <location>
        <position position="1"/>
    </location>
</feature>
<protein>
    <submittedName>
        <fullName evidence="1">Uncharacterized protein</fullName>
    </submittedName>
</protein>
<dbReference type="NCBIfam" id="NF012206">
    <property type="entry name" value="LktA_tand_53"/>
    <property type="match status" value="4"/>
</dbReference>
<dbReference type="InterPro" id="IPR047881">
    <property type="entry name" value="LktA_repeat"/>
</dbReference>
<dbReference type="AlphaFoldDB" id="A0A1V1P0Q0"/>
<gene>
    <name evidence="1" type="ORF">OMM_10525</name>
</gene>
<reference evidence="2" key="1">
    <citation type="submission" date="2012-11" db="EMBL/GenBank/DDBJ databases">
        <authorList>
            <person name="Lucero-Rivera Y.E."/>
            <person name="Tovar-Ramirez D."/>
        </authorList>
    </citation>
    <scope>NUCLEOTIDE SEQUENCE [LARGE SCALE GENOMIC DNA]</scope>
    <source>
        <strain evidence="2">Araruama</strain>
    </source>
</reference>
<organism evidence="1 2">
    <name type="scientific">Candidatus Magnetoglobus multicellularis str. Araruama</name>
    <dbReference type="NCBI Taxonomy" id="890399"/>
    <lineage>
        <taxon>Bacteria</taxon>
        <taxon>Pseudomonadati</taxon>
        <taxon>Thermodesulfobacteriota</taxon>
        <taxon>Desulfobacteria</taxon>
        <taxon>Desulfobacterales</taxon>
        <taxon>Desulfobacteraceae</taxon>
        <taxon>Candidatus Magnetoglobus</taxon>
    </lineage>
</organism>
<feature type="non-terminal residue" evidence="1">
    <location>
        <position position="1173"/>
    </location>
</feature>
<evidence type="ECO:0000313" key="1">
    <source>
        <dbReference type="EMBL" id="ETR68439.1"/>
    </source>
</evidence>
<sequence length="1173" mass="121023">ATTDMKAISSTTNDGGASILGGLVDAFTSEYNYSSKSGAQVIKTNDIVRVASDHTAGAVTKGIYKYIGTEQSIDLTTEDFSNQSSWERITRTNASDTIPNIGNVTDSDSQAFGGLVVRNDVRSEAISYINNADISTTGNIVISADESATITARDSSTVTSSGGSAYGTGESMAINGLIATNLVLSDSKAYITNSDITTTQDGDLILDAKNTSAIDAKIVSTTQSGDKAIGVTLAFNTIGWEAQNILFRTIDALLGTSIGDEDTAQTKAYIEDTTLTISGDVSITADNSALLNATISNAADSQASALYGAGGTAASAMLASNMVSSEAKAYIDFDSTGTVTASGVITIISEDAATIYSNTKIVSSSVTTNDGAASITNETIGDLTSADFLSEDGSQKLLFGEKVRLSDDYASGGKAGAVYKFLGNIETIDLSNTDYSNQDYWQQLKGTNIIPEGYNVSDSDSTAVGGIVVRNDVRSTVESFVDHATVSAASMTIAANETATIQATADSVVKSSGGSAYGSGTSLAVNGIIATNLILSKSNAYITNSDITTTADLTLDAQNTSTINAMNKSVTTTGDTGVGVTLAFNTIGWEAQNILFQAIDAIIGTDIADEQPAEVKAYIEDTSLNITGILSLNAESKATLNASVSNDATSAASALINASGMAVSGIVSSNMVSSLADAYINYIGDQGTVHAGSITINAKDDAAISATTNMKAISSTTNDGGASLLGDLVDAFTSEFNYSSKSGTQTVKVDDIVRVASDHTAGGVTKGIYTYKGTEDAIDLGTEDFSDRDTWERITRTNASDTIPNIGNVTDSDSQSFGGIVVRNDIRSNVLSYINNAKVSAGKNISISADESATITARDNSTASSSGGSAYGSGESMAVNGLIATNLVLSNSNAYITKSDVTTTEAGNLIVDSKNTSAIDAKIVSSTSSGDKAIGVTLAFNTIGWEAQNILFRALDALLGSEIGDEQPAETKAYIEDTTLNIDGNVTITADNYAFLNATISNAADSTASALYGAGGTAASAMLASNMVSTDTKAYIDYKESGTVTVTGAININAKDQAGIYSNTKIVSSSITTNDGGASIANETIGDLMEANFLSEDGSQKLEYGDKVRLSDDYANGGDAGSVYKFLGKEKTVDLTNTDYTDLDYWQIVTGTNLIPEGYNISDSDSTAVGGIV</sequence>
<name>A0A1V1P0Q0_9BACT</name>
<proteinExistence type="predicted"/>
<dbReference type="Proteomes" id="UP000189670">
    <property type="component" value="Unassembled WGS sequence"/>
</dbReference>
<dbReference type="EMBL" id="ATBP01000952">
    <property type="protein sequence ID" value="ETR68439.1"/>
    <property type="molecule type" value="Genomic_DNA"/>
</dbReference>
<comment type="caution">
    <text evidence="1">The sequence shown here is derived from an EMBL/GenBank/DDBJ whole genome shotgun (WGS) entry which is preliminary data.</text>
</comment>